<dbReference type="Proteomes" id="UP000756921">
    <property type="component" value="Unassembled WGS sequence"/>
</dbReference>
<gene>
    <name evidence="2" type="ORF">PMIN01_11156</name>
</gene>
<keyword evidence="3" id="KW-1185">Reference proteome</keyword>
<proteinExistence type="predicted"/>
<name>A0A9P6KLS3_9PLEO</name>
<organism evidence="2 3">
    <name type="scientific">Paraphaeosphaeria minitans</name>
    <dbReference type="NCBI Taxonomy" id="565426"/>
    <lineage>
        <taxon>Eukaryota</taxon>
        <taxon>Fungi</taxon>
        <taxon>Dikarya</taxon>
        <taxon>Ascomycota</taxon>
        <taxon>Pezizomycotina</taxon>
        <taxon>Dothideomycetes</taxon>
        <taxon>Pleosporomycetidae</taxon>
        <taxon>Pleosporales</taxon>
        <taxon>Massarineae</taxon>
        <taxon>Didymosphaeriaceae</taxon>
        <taxon>Paraphaeosphaeria</taxon>
    </lineage>
</organism>
<dbReference type="EMBL" id="WJXW01000013">
    <property type="protein sequence ID" value="KAF9731197.1"/>
    <property type="molecule type" value="Genomic_DNA"/>
</dbReference>
<evidence type="ECO:0000313" key="3">
    <source>
        <dbReference type="Proteomes" id="UP000756921"/>
    </source>
</evidence>
<dbReference type="AlphaFoldDB" id="A0A9P6KLS3"/>
<evidence type="ECO:0000256" key="1">
    <source>
        <dbReference type="SAM" id="MobiDB-lite"/>
    </source>
</evidence>
<sequence>MRKVMQRDGKQRILKGTQREDDDLIAKTKAKFRSRCARTERQAKLRQPRPMGREISHSVFSRCETGLKSILAKGAESLQSDVEVGQVKWRCCTASEDTVPGFPSPSMRSERNIT</sequence>
<comment type="caution">
    <text evidence="2">The sequence shown here is derived from an EMBL/GenBank/DDBJ whole genome shotgun (WGS) entry which is preliminary data.</text>
</comment>
<feature type="region of interest" description="Disordered" evidence="1">
    <location>
        <begin position="36"/>
        <end position="56"/>
    </location>
</feature>
<accession>A0A9P6KLS3</accession>
<protein>
    <submittedName>
        <fullName evidence="2">Uncharacterized protein</fullName>
    </submittedName>
</protein>
<evidence type="ECO:0000313" key="2">
    <source>
        <dbReference type="EMBL" id="KAF9731197.1"/>
    </source>
</evidence>
<reference evidence="2" key="1">
    <citation type="journal article" date="2020" name="Mol. Plant Microbe Interact.">
        <title>Genome Sequence of the Biocontrol Agent Coniothyrium minitans strain Conio (IMI 134523).</title>
        <authorList>
            <person name="Patel D."/>
            <person name="Shittu T.A."/>
            <person name="Baroncelli R."/>
            <person name="Muthumeenakshi S."/>
            <person name="Osborne T.H."/>
            <person name="Janganan T.K."/>
            <person name="Sreenivasaprasad S."/>
        </authorList>
    </citation>
    <scope>NUCLEOTIDE SEQUENCE</scope>
    <source>
        <strain evidence="2">Conio</strain>
    </source>
</reference>